<feature type="signal peptide" evidence="1">
    <location>
        <begin position="1"/>
        <end position="21"/>
    </location>
</feature>
<protein>
    <submittedName>
        <fullName evidence="2">Putative secreted protein</fullName>
    </submittedName>
</protein>
<evidence type="ECO:0000256" key="1">
    <source>
        <dbReference type="SAM" id="SignalP"/>
    </source>
</evidence>
<dbReference type="AlphaFoldDB" id="V5HAD8"/>
<dbReference type="SUPFAM" id="SSF50814">
    <property type="entry name" value="Lipocalins"/>
    <property type="match status" value="1"/>
</dbReference>
<dbReference type="GO" id="GO:0043176">
    <property type="term" value="F:amine binding"/>
    <property type="evidence" value="ECO:0007669"/>
    <property type="project" value="InterPro"/>
</dbReference>
<dbReference type="InterPro" id="IPR012674">
    <property type="entry name" value="Calycin"/>
</dbReference>
<organism evidence="2">
    <name type="scientific">Ixodes ricinus</name>
    <name type="common">Common tick</name>
    <name type="synonym">Acarus ricinus</name>
    <dbReference type="NCBI Taxonomy" id="34613"/>
    <lineage>
        <taxon>Eukaryota</taxon>
        <taxon>Metazoa</taxon>
        <taxon>Ecdysozoa</taxon>
        <taxon>Arthropoda</taxon>
        <taxon>Chelicerata</taxon>
        <taxon>Arachnida</taxon>
        <taxon>Acari</taxon>
        <taxon>Parasitiformes</taxon>
        <taxon>Ixodida</taxon>
        <taxon>Ixodoidea</taxon>
        <taxon>Ixodidae</taxon>
        <taxon>Ixodinae</taxon>
        <taxon>Ixodes</taxon>
    </lineage>
</organism>
<sequence length="193" mass="22269">MSTTLFVFCFILAGTIFSSHGAEVQGPPYNATAAFLSYGSYEMKYRNYLDDQIFGNYPCVSRWGGSDKRPDDPIKIKYMLRNYRGDPSTERKDIIVGFYNGEVNTFHYAASKSHNQKRKLIYLNETERCQVTKTYKKGKGSQAFSDCTLWMGYYKVDDNPPDECKKVYDNCGGSTKVQYHENCKYKPPEPKRH</sequence>
<dbReference type="EMBL" id="GANP01012701">
    <property type="protein sequence ID" value="JAB71767.1"/>
    <property type="molecule type" value="mRNA"/>
</dbReference>
<feature type="chain" id="PRO_5004737835" evidence="1">
    <location>
        <begin position="22"/>
        <end position="193"/>
    </location>
</feature>
<dbReference type="GO" id="GO:0030682">
    <property type="term" value="P:symbiont-mediated perturbation of host defenses"/>
    <property type="evidence" value="ECO:0007669"/>
    <property type="project" value="InterPro"/>
</dbReference>
<dbReference type="Gene3D" id="2.40.128.20">
    <property type="match status" value="1"/>
</dbReference>
<name>V5HAD8_IXORI</name>
<keyword evidence="1" id="KW-0732">Signal</keyword>
<dbReference type="Pfam" id="PF02098">
    <property type="entry name" value="His_binding"/>
    <property type="match status" value="1"/>
</dbReference>
<accession>V5HAD8</accession>
<evidence type="ECO:0000313" key="2">
    <source>
        <dbReference type="EMBL" id="JAB71767.1"/>
    </source>
</evidence>
<reference evidence="2" key="1">
    <citation type="journal article" date="2015" name="Sci. Rep.">
        <title>Tissue- and time-dependent transcription in Ixodes ricinus salivary glands and midguts when blood feeding on the vertebrate host.</title>
        <authorList>
            <person name="Kotsyfakis M."/>
            <person name="Schwarz A."/>
            <person name="Erhart J."/>
            <person name="Ribeiro J.M."/>
        </authorList>
    </citation>
    <scope>NUCLEOTIDE SEQUENCE</scope>
    <source>
        <tissue evidence="2">Salivary gland and midgut</tissue>
    </source>
</reference>
<proteinExistence type="evidence at transcript level"/>
<dbReference type="InterPro" id="IPR002970">
    <property type="entry name" value="Tick_his-bd"/>
</dbReference>